<dbReference type="NCBIfam" id="TIGR01300">
    <property type="entry name" value="CPA3_mnhG_phaG"/>
    <property type="match status" value="1"/>
</dbReference>
<dbReference type="EMBL" id="HG966617">
    <property type="protein sequence ID" value="CDO61283.1"/>
    <property type="molecule type" value="Genomic_DNA"/>
</dbReference>
<dbReference type="RefSeq" id="WP_043949115.1">
    <property type="nucleotide sequence ID" value="NZ_HG966617.1"/>
</dbReference>
<protein>
    <submittedName>
        <fullName evidence="2">Na(+) H(+) antiporter subunit G</fullName>
    </submittedName>
</protein>
<evidence type="ECO:0000313" key="3">
    <source>
        <dbReference type="Proteomes" id="UP000032160"/>
    </source>
</evidence>
<feature type="transmembrane region" description="Helical" evidence="1">
    <location>
        <begin position="51"/>
        <end position="78"/>
    </location>
</feature>
<name>X5MB57_9HYPH</name>
<gene>
    <name evidence="2" type="ORF">BN1012_Phect3071</name>
</gene>
<keyword evidence="1" id="KW-0472">Membrane</keyword>
<dbReference type="STRING" id="1458461.BN1012_Phect3071"/>
<evidence type="ECO:0000313" key="2">
    <source>
        <dbReference type="EMBL" id="CDO61283.1"/>
    </source>
</evidence>
<dbReference type="Proteomes" id="UP000032160">
    <property type="component" value="Chromosome I"/>
</dbReference>
<keyword evidence="3" id="KW-1185">Reference proteome</keyword>
<dbReference type="PANTHER" id="PTHR34703">
    <property type="entry name" value="ANTIPORTER SUBUNIT MNHG2-RELATED"/>
    <property type="match status" value="1"/>
</dbReference>
<sequence>MIEMLLDIATGVLLAGGSFFLLVGSIGVLRLPDFYSRMHAAGVTDTLGAELILLAMILQTGFSLITVKIVAIGFFMFFTSPTSTHAVANAAWTAGLRPLLGKDLKEGETGGKDGGAA</sequence>
<dbReference type="PANTHER" id="PTHR34703:SF1">
    <property type="entry name" value="ANTIPORTER SUBUNIT MNHG2-RELATED"/>
    <property type="match status" value="1"/>
</dbReference>
<dbReference type="KEGG" id="pect:BN1012_Phect3071"/>
<proteinExistence type="predicted"/>
<evidence type="ECO:0000256" key="1">
    <source>
        <dbReference type="SAM" id="Phobius"/>
    </source>
</evidence>
<dbReference type="OrthoDB" id="4427992at2"/>
<dbReference type="InterPro" id="IPR005133">
    <property type="entry name" value="PhaG_MnhG_YufB"/>
</dbReference>
<feature type="transmembrane region" description="Helical" evidence="1">
    <location>
        <begin position="12"/>
        <end position="31"/>
    </location>
</feature>
<dbReference type="GO" id="GO:0015385">
    <property type="term" value="F:sodium:proton antiporter activity"/>
    <property type="evidence" value="ECO:0007669"/>
    <property type="project" value="TreeGrafter"/>
</dbReference>
<reference evidence="2 3" key="1">
    <citation type="journal article" date="2014" name="Front. Genet.">
        <title>Genome and metabolic network of "Candidatus Phaeomarinobacter ectocarpi" Ec32, a new candidate genus of Alphaproteobacteria frequently associated with brown algae.</title>
        <authorList>
            <person name="Dittami S.M."/>
            <person name="Barbeyron T."/>
            <person name="Boyen C."/>
            <person name="Cambefort J."/>
            <person name="Collet G."/>
            <person name="Delage L."/>
            <person name="Gobet A."/>
            <person name="Groisillier A."/>
            <person name="Leblanc C."/>
            <person name="Michel G."/>
            <person name="Scornet D."/>
            <person name="Siegel A."/>
            <person name="Tapia J.E."/>
            <person name="Tonon T."/>
        </authorList>
    </citation>
    <scope>NUCLEOTIDE SEQUENCE [LARGE SCALE GENOMIC DNA]</scope>
    <source>
        <strain evidence="2 3">Ec32</strain>
    </source>
</reference>
<dbReference type="Pfam" id="PF03334">
    <property type="entry name" value="PhaG_MnhG_YufB"/>
    <property type="match status" value="1"/>
</dbReference>
<dbReference type="AlphaFoldDB" id="X5MB57"/>
<keyword evidence="1" id="KW-0812">Transmembrane</keyword>
<organism evidence="2 3">
    <name type="scientific">Candidatus Phaeomarinibacter ectocarpi</name>
    <dbReference type="NCBI Taxonomy" id="1458461"/>
    <lineage>
        <taxon>Bacteria</taxon>
        <taxon>Pseudomonadati</taxon>
        <taxon>Pseudomonadota</taxon>
        <taxon>Alphaproteobacteria</taxon>
        <taxon>Hyphomicrobiales</taxon>
        <taxon>Parvibaculaceae</taxon>
        <taxon>Candidatus Phaeomarinibacter</taxon>
    </lineage>
</organism>
<accession>X5MB57</accession>
<dbReference type="HOGENOM" id="CLU_121334_2_3_5"/>
<keyword evidence="1" id="KW-1133">Transmembrane helix</keyword>